<keyword evidence="2" id="KW-0143">Chaperone</keyword>
<dbReference type="GO" id="GO:0005634">
    <property type="term" value="C:nucleus"/>
    <property type="evidence" value="ECO:0007669"/>
    <property type="project" value="TreeGrafter"/>
</dbReference>
<dbReference type="OMA" id="HSTPFRY"/>
<sequence length="290" mass="32627">MEATNDDAGLTLEFENLHLGEEPKIESNFKGFKLFLPAVSVGNVGQLAMDLLLSNLPEKSPPVKIGRMFHPSLEPVVGLDIHTQNGLMTSCEVFLVKELQYVIIHFHSPVTMKGRTEFVNSLVEWIGKQKFSQVVCFTSIFAEDRIDPQLVGIPFRYLATDGTPELLTQMLQDLEWKQLEKRQFPAPAVMDNTEKNDNEGVLHLPGSGITKLLYEECQLQKIPFLALIMFASEGDNTPEAMTMFQMADRIFGFRKSTSTNQDISPGGRDRMIVPISWTHLGEHNHSSSLY</sequence>
<dbReference type="PANTHER" id="PTHR12970:SF1">
    <property type="entry name" value="PROTEASOME ASSEMBLY CHAPERONE 2"/>
    <property type="match status" value="1"/>
</dbReference>
<dbReference type="GO" id="GO:0043248">
    <property type="term" value="P:proteasome assembly"/>
    <property type="evidence" value="ECO:0007669"/>
    <property type="project" value="TreeGrafter"/>
</dbReference>
<dbReference type="Proteomes" id="UP000198287">
    <property type="component" value="Unassembled WGS sequence"/>
</dbReference>
<proteinExistence type="inferred from homology"/>
<keyword evidence="4" id="KW-0647">Proteasome</keyword>
<dbReference type="Gene3D" id="3.40.50.10900">
    <property type="entry name" value="PAC-like subunit"/>
    <property type="match status" value="1"/>
</dbReference>
<organism evidence="4 5">
    <name type="scientific">Folsomia candida</name>
    <name type="common">Springtail</name>
    <dbReference type="NCBI Taxonomy" id="158441"/>
    <lineage>
        <taxon>Eukaryota</taxon>
        <taxon>Metazoa</taxon>
        <taxon>Ecdysozoa</taxon>
        <taxon>Arthropoda</taxon>
        <taxon>Hexapoda</taxon>
        <taxon>Collembola</taxon>
        <taxon>Entomobryomorpha</taxon>
        <taxon>Isotomoidea</taxon>
        <taxon>Isotomidae</taxon>
        <taxon>Proisotominae</taxon>
        <taxon>Folsomia</taxon>
    </lineage>
</organism>
<evidence type="ECO:0000313" key="4">
    <source>
        <dbReference type="EMBL" id="OXA53208.1"/>
    </source>
</evidence>
<dbReference type="EMBL" id="LNIX01000006">
    <property type="protein sequence ID" value="OXA53208.1"/>
    <property type="molecule type" value="Genomic_DNA"/>
</dbReference>
<accession>A0A226E784</accession>
<dbReference type="GO" id="GO:0005829">
    <property type="term" value="C:cytosol"/>
    <property type="evidence" value="ECO:0007669"/>
    <property type="project" value="TreeGrafter"/>
</dbReference>
<evidence type="ECO:0000313" key="5">
    <source>
        <dbReference type="Proteomes" id="UP000198287"/>
    </source>
</evidence>
<evidence type="ECO:0000256" key="1">
    <source>
        <dbReference type="ARBA" id="ARBA00019186"/>
    </source>
</evidence>
<reference evidence="4 5" key="1">
    <citation type="submission" date="2015-12" db="EMBL/GenBank/DDBJ databases">
        <title>The genome of Folsomia candida.</title>
        <authorList>
            <person name="Faddeeva A."/>
            <person name="Derks M.F."/>
            <person name="Anvar Y."/>
            <person name="Smit S."/>
            <person name="Van Straalen N."/>
            <person name="Roelofs D."/>
        </authorList>
    </citation>
    <scope>NUCLEOTIDE SEQUENCE [LARGE SCALE GENOMIC DNA]</scope>
    <source>
        <strain evidence="4 5">VU population</strain>
        <tissue evidence="4">Whole body</tissue>
    </source>
</reference>
<dbReference type="STRING" id="158441.A0A226E784"/>
<keyword evidence="5" id="KW-1185">Reference proteome</keyword>
<protein>
    <recommendedName>
        <fullName evidence="1">Proteasome assembly chaperone 2</fullName>
    </recommendedName>
</protein>
<dbReference type="InterPro" id="IPR019151">
    <property type="entry name" value="Proteasome_assmbl_chaperone_2"/>
</dbReference>
<dbReference type="AlphaFoldDB" id="A0A226E784"/>
<comment type="similarity">
    <text evidence="3">Belongs to the PSMG2 family.</text>
</comment>
<evidence type="ECO:0000256" key="2">
    <source>
        <dbReference type="ARBA" id="ARBA00023186"/>
    </source>
</evidence>
<dbReference type="InterPro" id="IPR016562">
    <property type="entry name" value="Proteasome_assmbl_chp_2_euk"/>
</dbReference>
<evidence type="ECO:0000256" key="3">
    <source>
        <dbReference type="ARBA" id="ARBA00025745"/>
    </source>
</evidence>
<dbReference type="InterPro" id="IPR038389">
    <property type="entry name" value="PSMG2_sf"/>
</dbReference>
<dbReference type="OrthoDB" id="10260712at2759"/>
<dbReference type="PANTHER" id="PTHR12970">
    <property type="entry name" value="PROTEASOME ASSEMBLY CHAPERONE 2"/>
    <property type="match status" value="1"/>
</dbReference>
<dbReference type="GO" id="GO:0000502">
    <property type="term" value="C:proteasome complex"/>
    <property type="evidence" value="ECO:0007669"/>
    <property type="project" value="UniProtKB-KW"/>
</dbReference>
<comment type="caution">
    <text evidence="4">The sequence shown here is derived from an EMBL/GenBank/DDBJ whole genome shotgun (WGS) entry which is preliminary data.</text>
</comment>
<name>A0A226E784_FOLCA</name>
<dbReference type="Pfam" id="PF09754">
    <property type="entry name" value="PAC2"/>
    <property type="match status" value="1"/>
</dbReference>
<gene>
    <name evidence="4" type="ORF">Fcan01_12183</name>
</gene>